<keyword evidence="2" id="KW-1185">Reference proteome</keyword>
<dbReference type="Proteomes" id="UP000184608">
    <property type="component" value="Unassembled WGS sequence"/>
</dbReference>
<dbReference type="STRING" id="1216006.VA7868_00430"/>
<name>A0A1M5VL32_9VIBR</name>
<dbReference type="AlphaFoldDB" id="A0A1M5VL32"/>
<dbReference type="EMBL" id="FQXZ01000005">
    <property type="protein sequence ID" value="SHH75962.1"/>
    <property type="molecule type" value="Genomic_DNA"/>
</dbReference>
<gene>
    <name evidence="1" type="ORF">VA7868_00430</name>
</gene>
<reference evidence="1 2" key="1">
    <citation type="submission" date="2016-11" db="EMBL/GenBank/DDBJ databases">
        <authorList>
            <person name="Jaros S."/>
            <person name="Januszkiewicz K."/>
            <person name="Wedrychowicz H."/>
        </authorList>
    </citation>
    <scope>NUCLEOTIDE SEQUENCE [LARGE SCALE GENOMIC DNA]</scope>
    <source>
        <strain evidence="1 2">CECT 7868</strain>
    </source>
</reference>
<protein>
    <submittedName>
        <fullName evidence="1">Uncharacterized protein</fullName>
    </submittedName>
</protein>
<accession>A0A1M5VL32</accession>
<proteinExistence type="predicted"/>
<evidence type="ECO:0000313" key="2">
    <source>
        <dbReference type="Proteomes" id="UP000184608"/>
    </source>
</evidence>
<sequence length="47" mass="5492">MQGHGCPCLSAFLINKKGWLERFAEPDISRSENDLEWYDMFILFGLI</sequence>
<evidence type="ECO:0000313" key="1">
    <source>
        <dbReference type="EMBL" id="SHH75962.1"/>
    </source>
</evidence>
<organism evidence="1 2">
    <name type="scientific">Vibrio aerogenes CECT 7868</name>
    <dbReference type="NCBI Taxonomy" id="1216006"/>
    <lineage>
        <taxon>Bacteria</taxon>
        <taxon>Pseudomonadati</taxon>
        <taxon>Pseudomonadota</taxon>
        <taxon>Gammaproteobacteria</taxon>
        <taxon>Vibrionales</taxon>
        <taxon>Vibrionaceae</taxon>
        <taxon>Vibrio</taxon>
    </lineage>
</organism>